<reference evidence="1" key="1">
    <citation type="submission" date="2022-03" db="EMBL/GenBank/DDBJ databases">
        <authorList>
            <person name="Alioto T."/>
            <person name="Alioto T."/>
            <person name="Gomez Garrido J."/>
        </authorList>
    </citation>
    <scope>NUCLEOTIDE SEQUENCE</scope>
</reference>
<comment type="caution">
    <text evidence="1">The sequence shown here is derived from an EMBL/GenBank/DDBJ whole genome shotgun (WGS) entry which is preliminary data.</text>
</comment>
<sequence length="81" mass="8823">NGLKGEILETVNIIPKVNDLKGEILETVIIHFRFGLAVRRPVSASGWRSKLGLPAGRFGTHSFRIGAATEAARTGRLCPHF</sequence>
<evidence type="ECO:0000313" key="2">
    <source>
        <dbReference type="Proteomes" id="UP001295444"/>
    </source>
</evidence>
<name>A0AAD1TPM7_PELCU</name>
<accession>A0AAD1TPM7</accession>
<proteinExistence type="predicted"/>
<dbReference type="AlphaFoldDB" id="A0AAD1TPM7"/>
<keyword evidence="2" id="KW-1185">Reference proteome</keyword>
<dbReference type="EMBL" id="CAKOES020000081">
    <property type="protein sequence ID" value="CAH2329896.1"/>
    <property type="molecule type" value="Genomic_DNA"/>
</dbReference>
<evidence type="ECO:0000313" key="1">
    <source>
        <dbReference type="EMBL" id="CAH2329896.1"/>
    </source>
</evidence>
<protein>
    <submittedName>
        <fullName evidence="1">---NA</fullName>
    </submittedName>
</protein>
<feature type="non-terminal residue" evidence="1">
    <location>
        <position position="1"/>
    </location>
</feature>
<feature type="non-terminal residue" evidence="1">
    <location>
        <position position="81"/>
    </location>
</feature>
<organism evidence="1 2">
    <name type="scientific">Pelobates cultripes</name>
    <name type="common">Western spadefoot toad</name>
    <dbReference type="NCBI Taxonomy" id="61616"/>
    <lineage>
        <taxon>Eukaryota</taxon>
        <taxon>Metazoa</taxon>
        <taxon>Chordata</taxon>
        <taxon>Craniata</taxon>
        <taxon>Vertebrata</taxon>
        <taxon>Euteleostomi</taxon>
        <taxon>Amphibia</taxon>
        <taxon>Batrachia</taxon>
        <taxon>Anura</taxon>
        <taxon>Pelobatoidea</taxon>
        <taxon>Pelobatidae</taxon>
        <taxon>Pelobates</taxon>
    </lineage>
</organism>
<dbReference type="Proteomes" id="UP001295444">
    <property type="component" value="Unassembled WGS sequence"/>
</dbReference>
<gene>
    <name evidence="1" type="ORF">PECUL_23A047196</name>
</gene>